<keyword evidence="9" id="KW-0472">Membrane</keyword>
<dbReference type="PANTHER" id="PTHR38786:SF1">
    <property type="entry name" value="FLAGELLAR FLIJ PROTEIN"/>
    <property type="match status" value="1"/>
</dbReference>
<keyword evidence="12" id="KW-0282">Flagellum</keyword>
<keyword evidence="12" id="KW-0966">Cell projection</keyword>
<comment type="caution">
    <text evidence="12">The sequence shown here is derived from an EMBL/GenBank/DDBJ whole genome shotgun (WGS) entry which is preliminary data.</text>
</comment>
<dbReference type="InterPro" id="IPR053716">
    <property type="entry name" value="Flag_assembly_chemotaxis_eff"/>
</dbReference>
<evidence type="ECO:0000256" key="5">
    <source>
        <dbReference type="ARBA" id="ARBA00022475"/>
    </source>
</evidence>
<evidence type="ECO:0000256" key="8">
    <source>
        <dbReference type="ARBA" id="ARBA00022927"/>
    </source>
</evidence>
<dbReference type="GO" id="GO:0044781">
    <property type="term" value="P:bacterial-type flagellum organization"/>
    <property type="evidence" value="ECO:0007669"/>
    <property type="project" value="UniProtKB-KW"/>
</dbReference>
<dbReference type="GO" id="GO:0015031">
    <property type="term" value="P:protein transport"/>
    <property type="evidence" value="ECO:0007669"/>
    <property type="project" value="UniProtKB-KW"/>
</dbReference>
<name>A0A848GZ27_9BURK</name>
<dbReference type="GO" id="GO:0006935">
    <property type="term" value="P:chemotaxis"/>
    <property type="evidence" value="ECO:0007669"/>
    <property type="project" value="UniProtKB-KW"/>
</dbReference>
<keyword evidence="6" id="KW-0145">Chemotaxis</keyword>
<dbReference type="InterPro" id="IPR012823">
    <property type="entry name" value="Flagell_FliJ"/>
</dbReference>
<keyword evidence="11" id="KW-0175">Coiled coil</keyword>
<dbReference type="GO" id="GO:0005886">
    <property type="term" value="C:plasma membrane"/>
    <property type="evidence" value="ECO:0007669"/>
    <property type="project" value="UniProtKB-SubCell"/>
</dbReference>
<dbReference type="Proteomes" id="UP000541185">
    <property type="component" value="Unassembled WGS sequence"/>
</dbReference>
<evidence type="ECO:0000313" key="12">
    <source>
        <dbReference type="EMBL" id="NML43407.1"/>
    </source>
</evidence>
<evidence type="ECO:0000256" key="10">
    <source>
        <dbReference type="ARBA" id="ARBA00023225"/>
    </source>
</evidence>
<keyword evidence="12" id="KW-0969">Cilium</keyword>
<evidence type="ECO:0000256" key="4">
    <source>
        <dbReference type="ARBA" id="ARBA00022448"/>
    </source>
</evidence>
<evidence type="ECO:0000256" key="6">
    <source>
        <dbReference type="ARBA" id="ARBA00022500"/>
    </source>
</evidence>
<dbReference type="PANTHER" id="PTHR38786">
    <property type="entry name" value="FLAGELLAR FLIJ PROTEIN"/>
    <property type="match status" value="1"/>
</dbReference>
<evidence type="ECO:0000256" key="11">
    <source>
        <dbReference type="SAM" id="Coils"/>
    </source>
</evidence>
<dbReference type="GO" id="GO:0009288">
    <property type="term" value="C:bacterial-type flagellum"/>
    <property type="evidence" value="ECO:0007669"/>
    <property type="project" value="InterPro"/>
</dbReference>
<keyword evidence="5" id="KW-1003">Cell membrane</keyword>
<dbReference type="NCBIfam" id="TIGR02473">
    <property type="entry name" value="flagell_FliJ"/>
    <property type="match status" value="1"/>
</dbReference>
<organism evidence="12 13">
    <name type="scientific">Ramlibacter agri</name>
    <dbReference type="NCBI Taxonomy" id="2728837"/>
    <lineage>
        <taxon>Bacteria</taxon>
        <taxon>Pseudomonadati</taxon>
        <taxon>Pseudomonadota</taxon>
        <taxon>Betaproteobacteria</taxon>
        <taxon>Burkholderiales</taxon>
        <taxon>Comamonadaceae</taxon>
        <taxon>Ramlibacter</taxon>
    </lineage>
</organism>
<evidence type="ECO:0000256" key="2">
    <source>
        <dbReference type="ARBA" id="ARBA00010004"/>
    </source>
</evidence>
<dbReference type="EMBL" id="JABBFX010000001">
    <property type="protein sequence ID" value="NML43407.1"/>
    <property type="molecule type" value="Genomic_DNA"/>
</dbReference>
<comment type="similarity">
    <text evidence="2">Belongs to the FliJ family.</text>
</comment>
<feature type="coiled-coil region" evidence="11">
    <location>
        <begin position="73"/>
        <end position="127"/>
    </location>
</feature>
<evidence type="ECO:0000313" key="13">
    <source>
        <dbReference type="Proteomes" id="UP000541185"/>
    </source>
</evidence>
<dbReference type="AlphaFoldDB" id="A0A848GZ27"/>
<gene>
    <name evidence="12" type="primary">fliJ</name>
    <name evidence="12" type="ORF">HHL11_06560</name>
</gene>
<keyword evidence="10" id="KW-1006">Bacterial flagellum protein export</keyword>
<comment type="subcellular location">
    <subcellularLocation>
        <location evidence="1">Cell membrane</location>
        <topology evidence="1">Peripheral membrane protein</topology>
        <orientation evidence="1">Cytoplasmic side</orientation>
    </subcellularLocation>
</comment>
<dbReference type="GO" id="GO:0071973">
    <property type="term" value="P:bacterial-type flagellum-dependent cell motility"/>
    <property type="evidence" value="ECO:0007669"/>
    <property type="project" value="InterPro"/>
</dbReference>
<proteinExistence type="inferred from homology"/>
<keyword evidence="4" id="KW-0813">Transport</keyword>
<reference evidence="12 13" key="1">
    <citation type="submission" date="2020-04" db="EMBL/GenBank/DDBJ databases">
        <title>Ramlibacter sp. G-1-2-2 isolated from soil.</title>
        <authorList>
            <person name="Dahal R.H."/>
        </authorList>
    </citation>
    <scope>NUCLEOTIDE SEQUENCE [LARGE SCALE GENOMIC DNA]</scope>
    <source>
        <strain evidence="12 13">G-1-2-2</strain>
    </source>
</reference>
<dbReference type="InterPro" id="IPR052570">
    <property type="entry name" value="FliJ"/>
</dbReference>
<keyword evidence="13" id="KW-1185">Reference proteome</keyword>
<keyword evidence="7" id="KW-1005">Bacterial flagellum biogenesis</keyword>
<keyword evidence="8" id="KW-0653">Protein transport</keyword>
<evidence type="ECO:0000256" key="7">
    <source>
        <dbReference type="ARBA" id="ARBA00022795"/>
    </source>
</evidence>
<accession>A0A848GZ27</accession>
<protein>
    <recommendedName>
        <fullName evidence="3">Flagellar FliJ protein</fullName>
    </recommendedName>
</protein>
<evidence type="ECO:0000256" key="3">
    <source>
        <dbReference type="ARBA" id="ARBA00020392"/>
    </source>
</evidence>
<dbReference type="Pfam" id="PF02050">
    <property type="entry name" value="FliJ"/>
    <property type="match status" value="1"/>
</dbReference>
<evidence type="ECO:0000256" key="9">
    <source>
        <dbReference type="ARBA" id="ARBA00023136"/>
    </source>
</evidence>
<dbReference type="Gene3D" id="1.10.287.1700">
    <property type="match status" value="1"/>
</dbReference>
<sequence>MIETAEAVRDQAAAALAQLRQAVAQAATTLQRLQDFRAECLARSAAGTLGATDGAGLQGYQRFVGRLDEAIALQQQEVRRREARVQEQQLRLQECQRKLMAFQALQRREVEAANARAQRREQREADEFAARAFGRQLRGSMP</sequence>
<evidence type="ECO:0000256" key="1">
    <source>
        <dbReference type="ARBA" id="ARBA00004413"/>
    </source>
</evidence>